<keyword evidence="6" id="KW-0489">Methyltransferase</keyword>
<accession>A0A2V0PHI5</accession>
<evidence type="ECO:0000256" key="2">
    <source>
        <dbReference type="ARBA" id="ARBA00004906"/>
    </source>
</evidence>
<dbReference type="CDD" id="cd02440">
    <property type="entry name" value="AdoMet_MTases"/>
    <property type="match status" value="1"/>
</dbReference>
<dbReference type="SUPFAM" id="SSF53335">
    <property type="entry name" value="S-adenosyl-L-methionine-dependent methyltransferases"/>
    <property type="match status" value="1"/>
</dbReference>
<dbReference type="PANTHER" id="PTHR11579:SF0">
    <property type="entry name" value="PROTEIN-L-ISOASPARTATE(D-ASPARTATE) O-METHYLTRANSFERASE"/>
    <property type="match status" value="1"/>
</dbReference>
<dbReference type="GO" id="GO:0004719">
    <property type="term" value="F:protein-L-isoaspartate (D-aspartate) O-methyltransferase activity"/>
    <property type="evidence" value="ECO:0007669"/>
    <property type="project" value="UniProtKB-EC"/>
</dbReference>
<dbReference type="Pfam" id="PF00651">
    <property type="entry name" value="BTB"/>
    <property type="match status" value="1"/>
</dbReference>
<dbReference type="STRING" id="307507.A0A2V0PHI5"/>
<feature type="domain" description="BTB" evidence="10">
    <location>
        <begin position="381"/>
        <end position="445"/>
    </location>
</feature>
<dbReference type="InterPro" id="IPR029063">
    <property type="entry name" value="SAM-dependent_MTases_sf"/>
</dbReference>
<evidence type="ECO:0000256" key="8">
    <source>
        <dbReference type="ARBA" id="ARBA00022691"/>
    </source>
</evidence>
<evidence type="ECO:0000313" key="11">
    <source>
        <dbReference type="EMBL" id="GBF99226.1"/>
    </source>
</evidence>
<evidence type="ECO:0000256" key="4">
    <source>
        <dbReference type="ARBA" id="ARBA00011890"/>
    </source>
</evidence>
<dbReference type="PROSITE" id="PS50097">
    <property type="entry name" value="BTB"/>
    <property type="match status" value="1"/>
</dbReference>
<dbReference type="CDD" id="cd18186">
    <property type="entry name" value="BTB_POZ_ZBTB_KLHL-like"/>
    <property type="match status" value="1"/>
</dbReference>
<dbReference type="InterPro" id="IPR000682">
    <property type="entry name" value="PCMT"/>
</dbReference>
<keyword evidence="7" id="KW-0808">Transferase</keyword>
<feature type="region of interest" description="Disordered" evidence="9">
    <location>
        <begin position="316"/>
        <end position="340"/>
    </location>
</feature>
<evidence type="ECO:0000256" key="5">
    <source>
        <dbReference type="ARBA" id="ARBA00022490"/>
    </source>
</evidence>
<dbReference type="InParanoid" id="A0A2V0PHI5"/>
<evidence type="ECO:0000256" key="1">
    <source>
        <dbReference type="ARBA" id="ARBA00004496"/>
    </source>
</evidence>
<keyword evidence="12" id="KW-1185">Reference proteome</keyword>
<evidence type="ECO:0000256" key="6">
    <source>
        <dbReference type="ARBA" id="ARBA00022603"/>
    </source>
</evidence>
<comment type="pathway">
    <text evidence="2">Protein modification; protein ubiquitination.</text>
</comment>
<comment type="similarity">
    <text evidence="3">Belongs to the methyltransferase superfamily. L-isoaspartyl/D-aspartyl protein methyltransferase family.</text>
</comment>
<dbReference type="InterPro" id="IPR000210">
    <property type="entry name" value="BTB/POZ_dom"/>
</dbReference>
<reference evidence="11 12" key="1">
    <citation type="journal article" date="2018" name="Sci. Rep.">
        <title>Raphidocelis subcapitata (=Pseudokirchneriella subcapitata) provides an insight into genome evolution and environmental adaptations in the Sphaeropleales.</title>
        <authorList>
            <person name="Suzuki S."/>
            <person name="Yamaguchi H."/>
            <person name="Nakajima N."/>
            <person name="Kawachi M."/>
        </authorList>
    </citation>
    <scope>NUCLEOTIDE SEQUENCE [LARGE SCALE GENOMIC DNA]</scope>
    <source>
        <strain evidence="11 12">NIES-35</strain>
    </source>
</reference>
<feature type="compositionally biased region" description="Basic and acidic residues" evidence="9">
    <location>
        <begin position="1"/>
        <end position="16"/>
    </location>
</feature>
<comment type="caution">
    <text evidence="11">The sequence shown here is derived from an EMBL/GenBank/DDBJ whole genome shotgun (WGS) entry which is preliminary data.</text>
</comment>
<gene>
    <name evidence="11" type="ORF">Rsub_11433</name>
</gene>
<dbReference type="GO" id="GO:0005737">
    <property type="term" value="C:cytoplasm"/>
    <property type="evidence" value="ECO:0007669"/>
    <property type="project" value="UniProtKB-SubCell"/>
</dbReference>
<dbReference type="OrthoDB" id="73890at2759"/>
<evidence type="ECO:0000256" key="9">
    <source>
        <dbReference type="SAM" id="MobiDB-lite"/>
    </source>
</evidence>
<organism evidence="11 12">
    <name type="scientific">Raphidocelis subcapitata</name>
    <dbReference type="NCBI Taxonomy" id="307507"/>
    <lineage>
        <taxon>Eukaryota</taxon>
        <taxon>Viridiplantae</taxon>
        <taxon>Chlorophyta</taxon>
        <taxon>core chlorophytes</taxon>
        <taxon>Chlorophyceae</taxon>
        <taxon>CS clade</taxon>
        <taxon>Sphaeropleales</taxon>
        <taxon>Selenastraceae</taxon>
        <taxon>Raphidocelis</taxon>
    </lineage>
</organism>
<dbReference type="SUPFAM" id="SSF54695">
    <property type="entry name" value="POZ domain"/>
    <property type="match status" value="1"/>
</dbReference>
<dbReference type="PANTHER" id="PTHR11579">
    <property type="entry name" value="PROTEIN-L-ISOASPARTATE O-METHYLTRANSFERASE"/>
    <property type="match status" value="1"/>
</dbReference>
<proteinExistence type="inferred from homology"/>
<evidence type="ECO:0000256" key="7">
    <source>
        <dbReference type="ARBA" id="ARBA00022679"/>
    </source>
</evidence>
<feature type="region of interest" description="Disordered" evidence="9">
    <location>
        <begin position="1"/>
        <end position="30"/>
    </location>
</feature>
<evidence type="ECO:0000259" key="10">
    <source>
        <dbReference type="PROSITE" id="PS50097"/>
    </source>
</evidence>
<dbReference type="GO" id="GO:0032259">
    <property type="term" value="P:methylation"/>
    <property type="evidence" value="ECO:0007669"/>
    <property type="project" value="UniProtKB-KW"/>
</dbReference>
<name>A0A2V0PHI5_9CHLO</name>
<dbReference type="EC" id="2.1.1.77" evidence="4"/>
<dbReference type="AlphaFoldDB" id="A0A2V0PHI5"/>
<dbReference type="EMBL" id="BDRX01000150">
    <property type="protein sequence ID" value="GBF99226.1"/>
    <property type="molecule type" value="Genomic_DNA"/>
</dbReference>
<protein>
    <recommendedName>
        <fullName evidence="4">protein-L-isoaspartate(D-aspartate) O-methyltransferase</fullName>
        <ecNumber evidence="4">2.1.1.77</ecNumber>
    </recommendedName>
</protein>
<feature type="compositionally biased region" description="Low complexity" evidence="9">
    <location>
        <begin position="316"/>
        <end position="329"/>
    </location>
</feature>
<dbReference type="Proteomes" id="UP000247498">
    <property type="component" value="Unassembled WGS sequence"/>
</dbReference>
<keyword evidence="8" id="KW-0949">S-adenosyl-L-methionine</keyword>
<dbReference type="Gene3D" id="3.40.50.150">
    <property type="entry name" value="Vaccinia Virus protein VP39"/>
    <property type="match status" value="1"/>
</dbReference>
<comment type="subcellular location">
    <subcellularLocation>
        <location evidence="1">Cytoplasm</location>
    </subcellularLocation>
</comment>
<keyword evidence="5" id="KW-0963">Cytoplasm</keyword>
<dbReference type="Gene3D" id="3.30.710.10">
    <property type="entry name" value="Potassium Channel Kv1.1, Chain A"/>
    <property type="match status" value="1"/>
</dbReference>
<sequence length="493" mass="51495">MDHQDEPRDEPGRAERGEEDEEGRPERRQRVEEGDLNALLRILARQRVLALAERARAATHADLIRALRENGMLTSEEVAAAMLAVPRGSFVPAEYRAEAYTDAPIRVEGDGEDGWNISAPHMHASMLEALRLRPGDRFLDVGCGCGYLAAAAAMLVGPSGRVAGLDTRSYCVELAEDNTARLRDTSPDYAAAACEAEFERHNAFLPSSKYRGRFNKVCIGAACPEERVHLLLQLLSDEPGSLLLAPVETDLRLYERRRDGSARFSVVSSVRFSELEVPTDATVALAAADDARRAALAVAVSGSTYASDMERALAAGASDAAGEAPAGAEESGGGGDGELSSSGALANGAAAAGAAAAGAGPGGGGGGEAAFARVSAQLGAPDYVLVGAGWQLAAHRAVLQARCPHFRARLTSGMRDANGASATVPEAFPQRSIEALLRYLYTDTLPPGLDPPALADLLHAGCFYGCSSLLQKAVRTGGGGCGMNAPFLTPQPT</sequence>
<evidence type="ECO:0000256" key="3">
    <source>
        <dbReference type="ARBA" id="ARBA00005369"/>
    </source>
</evidence>
<dbReference type="InterPro" id="IPR011333">
    <property type="entry name" value="SKP1/BTB/POZ_sf"/>
</dbReference>
<dbReference type="Pfam" id="PF01135">
    <property type="entry name" value="PCMT"/>
    <property type="match status" value="1"/>
</dbReference>
<evidence type="ECO:0000313" key="12">
    <source>
        <dbReference type="Proteomes" id="UP000247498"/>
    </source>
</evidence>
<dbReference type="SMART" id="SM00225">
    <property type="entry name" value="BTB"/>
    <property type="match status" value="1"/>
</dbReference>